<comment type="catalytic activity">
    <reaction evidence="7">
        <text>C-terminal L-cysteinyl-[HypE protein] + carbamoyl phosphate + ATP + H2O = C-terminal S-carboxamide-L-cysteinyl-[HypE protein] + AMP + phosphate + diphosphate + H(+)</text>
        <dbReference type="Rhea" id="RHEA:55636"/>
        <dbReference type="Rhea" id="RHEA-COMP:14247"/>
        <dbReference type="Rhea" id="RHEA-COMP:14392"/>
        <dbReference type="ChEBI" id="CHEBI:15377"/>
        <dbReference type="ChEBI" id="CHEBI:15378"/>
        <dbReference type="ChEBI" id="CHEBI:30616"/>
        <dbReference type="ChEBI" id="CHEBI:33019"/>
        <dbReference type="ChEBI" id="CHEBI:43474"/>
        <dbReference type="ChEBI" id="CHEBI:58228"/>
        <dbReference type="ChEBI" id="CHEBI:76913"/>
        <dbReference type="ChEBI" id="CHEBI:139126"/>
        <dbReference type="ChEBI" id="CHEBI:456215"/>
    </reaction>
</comment>
<dbReference type="InterPro" id="IPR043129">
    <property type="entry name" value="ATPase_NBD"/>
</dbReference>
<protein>
    <recommendedName>
        <fullName evidence="8">Carbamoyltransferase</fullName>
        <ecNumber evidence="8">6.2.-.-</ecNumber>
    </recommendedName>
</protein>
<dbReference type="InterPro" id="IPR001792">
    <property type="entry name" value="Acylphosphatase-like_dom"/>
</dbReference>
<keyword evidence="6" id="KW-0862">Zinc</keyword>
<evidence type="ECO:0000313" key="13">
    <source>
        <dbReference type="Proteomes" id="UP001595953"/>
    </source>
</evidence>
<dbReference type="Gene3D" id="3.30.110.120">
    <property type="match status" value="1"/>
</dbReference>
<dbReference type="PIRSF" id="PIRSF006256">
    <property type="entry name" value="CMPcnvr_hdrg_mat"/>
    <property type="match status" value="1"/>
</dbReference>
<reference evidence="13" key="1">
    <citation type="journal article" date="2019" name="Int. J. Syst. Evol. Microbiol.">
        <title>The Global Catalogue of Microorganisms (GCM) 10K type strain sequencing project: providing services to taxonomists for standard genome sequencing and annotation.</title>
        <authorList>
            <consortium name="The Broad Institute Genomics Platform"/>
            <consortium name="The Broad Institute Genome Sequencing Center for Infectious Disease"/>
            <person name="Wu L."/>
            <person name="Ma J."/>
        </authorList>
    </citation>
    <scope>NUCLEOTIDE SEQUENCE [LARGE SCALE GENOMIC DNA]</scope>
    <source>
        <strain evidence="13">CCUG 63682</strain>
    </source>
</reference>
<dbReference type="InterPro" id="IPR006070">
    <property type="entry name" value="Sua5-like_dom"/>
</dbReference>
<dbReference type="SUPFAM" id="SSF54975">
    <property type="entry name" value="Acylphosphatase/BLUF domain-like"/>
    <property type="match status" value="1"/>
</dbReference>
<evidence type="ECO:0000259" key="10">
    <source>
        <dbReference type="PROSITE" id="PS51160"/>
    </source>
</evidence>
<evidence type="ECO:0000256" key="9">
    <source>
        <dbReference type="PROSITE-ProRule" id="PRU00520"/>
    </source>
</evidence>
<evidence type="ECO:0000259" key="11">
    <source>
        <dbReference type="PROSITE" id="PS51163"/>
    </source>
</evidence>
<dbReference type="Gene3D" id="3.30.420.40">
    <property type="match status" value="1"/>
</dbReference>
<dbReference type="RefSeq" id="WP_387963995.1">
    <property type="nucleotide sequence ID" value="NZ_JBHSGP010000014.1"/>
</dbReference>
<keyword evidence="3 12" id="KW-0436">Ligase</keyword>
<dbReference type="PROSITE" id="PS51163">
    <property type="entry name" value="YRDC"/>
    <property type="match status" value="1"/>
</dbReference>
<evidence type="ECO:0000256" key="3">
    <source>
        <dbReference type="ARBA" id="ARBA00022598"/>
    </source>
</evidence>
<dbReference type="InterPro" id="IPR036046">
    <property type="entry name" value="Acylphosphatase-like_dom_sf"/>
</dbReference>
<dbReference type="Gene3D" id="3.90.870.50">
    <property type="match status" value="1"/>
</dbReference>
<evidence type="ECO:0000313" key="12">
    <source>
        <dbReference type="EMBL" id="MFC4723000.1"/>
    </source>
</evidence>
<evidence type="ECO:0000256" key="2">
    <source>
        <dbReference type="ARBA" id="ARBA00008097"/>
    </source>
</evidence>
<dbReference type="Proteomes" id="UP001595953">
    <property type="component" value="Unassembled WGS sequence"/>
</dbReference>
<dbReference type="Pfam" id="PF22521">
    <property type="entry name" value="HypF_C_2"/>
    <property type="match status" value="1"/>
</dbReference>
<dbReference type="GO" id="GO:0016874">
    <property type="term" value="F:ligase activity"/>
    <property type="evidence" value="ECO:0007669"/>
    <property type="project" value="UniProtKB-KW"/>
</dbReference>
<accession>A0ABV9N5Y1</accession>
<dbReference type="Gene3D" id="3.30.420.360">
    <property type="match status" value="1"/>
</dbReference>
<dbReference type="Pfam" id="PF07503">
    <property type="entry name" value="zf-HYPF"/>
    <property type="match status" value="2"/>
</dbReference>
<sequence>MHKTYKITLKGQVQGVGFRPFVFSLALKHGLFGEVYNNAVGVIVHLNASSKQLHDFINELLLNPPISSIIKSHQIEVIEFKVFLNFNIITSKKDTQLNIPLTPDFATCAACKTDLLNAENRRIHYPFTTCVNCGPRYAITTKFPFEREHTSLSNFSMCSNCQSEYENPKNRRFHSQTNSCPDCGVQLTLVDTSGNPYESSQQQLLQKVSDLLNRGHIVAIKNTNGYVLCCDANHEKAIKSLRHKKKRPTKPFALLYPDLKCIKSQFNVTEQEENALTSSVAPIVILPIQNEINNLKTELVAPNLKHLGVMLPSSALLCLLMDTYKKPIIATSGNTHGSAIHFANDEAARELKSIADYFLHHNLDIQFPQDDSVLKFSSEQQIIIRRSRGLAPNYLDIEIKDAEPILAMGAHLKSTFAYVPNHYIYVSQYFGNLDNYEVLTRFQSTITKYIDLFDCIPKTLLIDAHPQYQSSLIGKELSEKWNTKLTQIQHHKAHFASVLGEHDLFEADEAVLGVIWDGTGLGDDSNIWGGEFFSYHNHQMNRLTHFDYFDWIAGDKMAEEPRLSLLSLTSELHKQSIQHKFSDTEWTIYNKLLQNNTLKTSSVGRLFDAMASLLNLIDLSTYEGEAAMLLEQCALDYKEKNYIDFLECNSYNKVPSKTIIQQAFNALQNGTTKERIAASFIHTMAAAIICIVNKNQIKAIACSGGVFQNAFLLSRLKALTKNTSLMLKFNRKLSPNDENISFGQLMYYTHIKV</sequence>
<feature type="active site" evidence="9">
    <location>
        <position position="19"/>
    </location>
</feature>
<proteinExistence type="inferred from homology"/>
<dbReference type="Pfam" id="PF01300">
    <property type="entry name" value="Sua5_yciO_yrdC"/>
    <property type="match status" value="1"/>
</dbReference>
<comment type="caution">
    <text evidence="12">The sequence shown here is derived from an EMBL/GenBank/DDBJ whole genome shotgun (WGS) entry which is preliminary data.</text>
</comment>
<dbReference type="EC" id="6.2.-.-" evidence="8"/>
<dbReference type="SUPFAM" id="SSF53067">
    <property type="entry name" value="Actin-like ATPase domain"/>
    <property type="match status" value="1"/>
</dbReference>
<keyword evidence="9" id="KW-0378">Hydrolase</keyword>
<evidence type="ECO:0000256" key="8">
    <source>
        <dbReference type="PIRNR" id="PIRNR006256"/>
    </source>
</evidence>
<evidence type="ECO:0000256" key="6">
    <source>
        <dbReference type="ARBA" id="ARBA00022833"/>
    </source>
</evidence>
<keyword evidence="13" id="KW-1185">Reference proteome</keyword>
<dbReference type="InterPro" id="IPR055128">
    <property type="entry name" value="HypF_C_2"/>
</dbReference>
<feature type="domain" description="YrdC-like" evidence="11">
    <location>
        <begin position="202"/>
        <end position="389"/>
    </location>
</feature>
<dbReference type="InterPro" id="IPR011125">
    <property type="entry name" value="Znf_HypF"/>
</dbReference>
<dbReference type="InterPro" id="IPR041440">
    <property type="entry name" value="HypF_C"/>
</dbReference>
<comment type="catalytic activity">
    <reaction evidence="9">
        <text>an acyl phosphate + H2O = a carboxylate + phosphate + H(+)</text>
        <dbReference type="Rhea" id="RHEA:14965"/>
        <dbReference type="ChEBI" id="CHEBI:15377"/>
        <dbReference type="ChEBI" id="CHEBI:15378"/>
        <dbReference type="ChEBI" id="CHEBI:29067"/>
        <dbReference type="ChEBI" id="CHEBI:43474"/>
        <dbReference type="ChEBI" id="CHEBI:59918"/>
        <dbReference type="EC" id="3.6.1.7"/>
    </reaction>
</comment>
<comment type="similarity">
    <text evidence="2 8">Belongs to the carbamoyltransferase HypF family.</text>
</comment>
<dbReference type="InterPro" id="IPR004421">
    <property type="entry name" value="Carbamoyltransferase_HypF"/>
</dbReference>
<evidence type="ECO:0000256" key="4">
    <source>
        <dbReference type="ARBA" id="ARBA00022723"/>
    </source>
</evidence>
<dbReference type="InterPro" id="IPR017968">
    <property type="entry name" value="Acylphosphatase_CS"/>
</dbReference>
<dbReference type="PANTHER" id="PTHR42959">
    <property type="entry name" value="CARBAMOYLTRANSFERASE"/>
    <property type="match status" value="1"/>
</dbReference>
<name>A0ABV9N5Y1_9FLAO</name>
<evidence type="ECO:0000256" key="7">
    <source>
        <dbReference type="ARBA" id="ARBA00048220"/>
    </source>
</evidence>
<evidence type="ECO:0000256" key="1">
    <source>
        <dbReference type="ARBA" id="ARBA00004711"/>
    </source>
</evidence>
<dbReference type="InterPro" id="IPR017945">
    <property type="entry name" value="DHBP_synth_RibB-like_a/b_dom"/>
</dbReference>
<dbReference type="PANTHER" id="PTHR42959:SF1">
    <property type="entry name" value="CARBAMOYLTRANSFERASE HYPF"/>
    <property type="match status" value="1"/>
</dbReference>
<dbReference type="Pfam" id="PF17788">
    <property type="entry name" value="HypF_C"/>
    <property type="match status" value="1"/>
</dbReference>
<evidence type="ECO:0000256" key="5">
    <source>
        <dbReference type="ARBA" id="ARBA00022771"/>
    </source>
</evidence>
<dbReference type="InterPro" id="IPR051060">
    <property type="entry name" value="Carbamoyltrans_HypF-like"/>
</dbReference>
<dbReference type="NCBIfam" id="TIGR00143">
    <property type="entry name" value="hypF"/>
    <property type="match status" value="1"/>
</dbReference>
<dbReference type="Pfam" id="PF00708">
    <property type="entry name" value="Acylphosphatase"/>
    <property type="match status" value="1"/>
</dbReference>
<dbReference type="PROSITE" id="PS00150">
    <property type="entry name" value="ACYLPHOSPHATASE_1"/>
    <property type="match status" value="1"/>
</dbReference>
<keyword evidence="5" id="KW-0863">Zinc-finger</keyword>
<organism evidence="12 13">
    <name type="scientific">Geojedonia litorea</name>
    <dbReference type="NCBI Taxonomy" id="1268269"/>
    <lineage>
        <taxon>Bacteria</taxon>
        <taxon>Pseudomonadati</taxon>
        <taxon>Bacteroidota</taxon>
        <taxon>Flavobacteriia</taxon>
        <taxon>Flavobacteriales</taxon>
        <taxon>Flavobacteriaceae</taxon>
        <taxon>Geojedonia</taxon>
    </lineage>
</organism>
<keyword evidence="4" id="KW-0479">Metal-binding</keyword>
<feature type="active site" evidence="9">
    <location>
        <position position="37"/>
    </location>
</feature>
<dbReference type="PROSITE" id="PS51160">
    <property type="entry name" value="ACYLPHOSPHATASE_3"/>
    <property type="match status" value="1"/>
</dbReference>
<feature type="domain" description="Acylphosphatase-like" evidence="10">
    <location>
        <begin position="4"/>
        <end position="90"/>
    </location>
</feature>
<dbReference type="SUPFAM" id="SSF55821">
    <property type="entry name" value="YrdC/RibB"/>
    <property type="match status" value="1"/>
</dbReference>
<gene>
    <name evidence="12" type="primary">hypF</name>
    <name evidence="12" type="ORF">ACFO5O_11760</name>
</gene>
<comment type="pathway">
    <text evidence="1">Protein modification; [NiFe] hydrogenase maturation.</text>
</comment>
<dbReference type="EMBL" id="JBHSGP010000014">
    <property type="protein sequence ID" value="MFC4723000.1"/>
    <property type="molecule type" value="Genomic_DNA"/>
</dbReference>